<dbReference type="PROSITE" id="PS50240">
    <property type="entry name" value="TRYPSIN_DOM"/>
    <property type="match status" value="1"/>
</dbReference>
<evidence type="ECO:0000256" key="8">
    <source>
        <dbReference type="RuleBase" id="RU363034"/>
    </source>
</evidence>
<keyword evidence="10" id="KW-1133">Transmembrane helix</keyword>
<dbReference type="SMART" id="SM00020">
    <property type="entry name" value="Tryp_SPc"/>
    <property type="match status" value="1"/>
</dbReference>
<dbReference type="EMBL" id="JAAWVO010037838">
    <property type="protein sequence ID" value="MBN3318047.1"/>
    <property type="molecule type" value="Genomic_DNA"/>
</dbReference>
<feature type="compositionally biased region" description="Low complexity" evidence="9">
    <location>
        <begin position="73"/>
        <end position="89"/>
    </location>
</feature>
<evidence type="ECO:0000256" key="5">
    <source>
        <dbReference type="ARBA" id="ARBA00022801"/>
    </source>
</evidence>
<dbReference type="SUPFAM" id="SSF50494">
    <property type="entry name" value="Trypsin-like serine proteases"/>
    <property type="match status" value="1"/>
</dbReference>
<dbReference type="PRINTS" id="PR00722">
    <property type="entry name" value="CHYMOTRYPSIN"/>
</dbReference>
<keyword evidence="6 8" id="KW-0720">Serine protease</keyword>
<evidence type="ECO:0000256" key="3">
    <source>
        <dbReference type="ARBA" id="ARBA00017161"/>
    </source>
</evidence>
<accession>A0A8J7NR69</accession>
<dbReference type="InterPro" id="IPR043504">
    <property type="entry name" value="Peptidase_S1_PA_chymotrypsin"/>
</dbReference>
<evidence type="ECO:0000256" key="4">
    <source>
        <dbReference type="ARBA" id="ARBA00022670"/>
    </source>
</evidence>
<keyword evidence="7" id="KW-1015">Disulfide bond</keyword>
<dbReference type="PROSITE" id="PS00135">
    <property type="entry name" value="TRYPSIN_SER"/>
    <property type="match status" value="1"/>
</dbReference>
<evidence type="ECO:0000256" key="2">
    <source>
        <dbReference type="ARBA" id="ARBA00012050"/>
    </source>
</evidence>
<gene>
    <name evidence="12" type="primary">Acr_2</name>
    <name evidence="12" type="ORF">GTO95_0012145</name>
</gene>
<keyword evidence="13" id="KW-1185">Reference proteome</keyword>
<dbReference type="PANTHER" id="PTHR24252">
    <property type="entry name" value="ACROSIN-RELATED"/>
    <property type="match status" value="1"/>
</dbReference>
<keyword evidence="10" id="KW-0812">Transmembrane</keyword>
<name>A0A8J7NR69_ATRSP</name>
<protein>
    <recommendedName>
        <fullName evidence="3">Acrosin</fullName>
        <ecNumber evidence="2">3.4.21.10</ecNumber>
    </recommendedName>
</protein>
<feature type="non-terminal residue" evidence="12">
    <location>
        <position position="1"/>
    </location>
</feature>
<evidence type="ECO:0000259" key="11">
    <source>
        <dbReference type="PROSITE" id="PS50240"/>
    </source>
</evidence>
<dbReference type="InterPro" id="IPR018114">
    <property type="entry name" value="TRYPSIN_HIS"/>
</dbReference>
<evidence type="ECO:0000313" key="13">
    <source>
        <dbReference type="Proteomes" id="UP000736164"/>
    </source>
</evidence>
<dbReference type="InterPro" id="IPR001314">
    <property type="entry name" value="Peptidase_S1A"/>
</dbReference>
<dbReference type="CDD" id="cd00190">
    <property type="entry name" value="Tryp_SPc"/>
    <property type="match status" value="1"/>
</dbReference>
<dbReference type="InterPro" id="IPR001254">
    <property type="entry name" value="Trypsin_dom"/>
</dbReference>
<feature type="transmembrane region" description="Helical" evidence="10">
    <location>
        <begin position="410"/>
        <end position="432"/>
    </location>
</feature>
<keyword evidence="10" id="KW-0472">Membrane</keyword>
<comment type="catalytic activity">
    <reaction evidence="1">
        <text>Preferential cleavage: Arg-|-Xaa, Lys-|-Xaa.</text>
        <dbReference type="EC" id="3.4.21.10"/>
    </reaction>
</comment>
<keyword evidence="5 8" id="KW-0378">Hydrolase</keyword>
<dbReference type="InterPro" id="IPR033116">
    <property type="entry name" value="TRYPSIN_SER"/>
</dbReference>
<feature type="region of interest" description="Disordered" evidence="9">
    <location>
        <begin position="39"/>
        <end position="92"/>
    </location>
</feature>
<dbReference type="AlphaFoldDB" id="A0A8J7NR69"/>
<evidence type="ECO:0000256" key="6">
    <source>
        <dbReference type="ARBA" id="ARBA00022825"/>
    </source>
</evidence>
<dbReference type="GO" id="GO:0006508">
    <property type="term" value="P:proteolysis"/>
    <property type="evidence" value="ECO:0007669"/>
    <property type="project" value="UniProtKB-KW"/>
</dbReference>
<dbReference type="Pfam" id="PF00089">
    <property type="entry name" value="Trypsin"/>
    <property type="match status" value="1"/>
</dbReference>
<sequence length="434" mass="46772">MYSANYGRTDHSTCSEGRPPQQLANAQCFLPSTLAVMSQRRAPETETAPHDEDDFSTGPLSLPNASLDLSPITSQSQPPRPGPQRTSGPAQARGHDCLEMQKQTWLMLSPPDPPSLLPSTVRTQPAVKDPGCFTARWAFRGCGRRPLVAPPEGSRVVGGREAAPGAWPWQVSVQRPARRGYAHFCGGALVDRRWVLSAAHCFPPAASDPPLSPSDVSSLRVVAGLQLQSSSGAQAQNRSVTHLVRHQAFSPEDYDSDVALLRLDAPVRWTARVQPVCLPEGPGDEGGLGPCFISGWGTTSYRGQMSDALQEAEVELIPHRTCNGPGWYAGRVSANMQCAGFEAGGVDTCQGDSGGPLQCYHETRGLFYLVGVTSFGEGCARPRRPGVYARASRYHSWIRRQQEALWARSAMPWLGPDLLLVLVGALLGAALWGM</sequence>
<proteinExistence type="predicted"/>
<dbReference type="GO" id="GO:0004252">
    <property type="term" value="F:serine-type endopeptidase activity"/>
    <property type="evidence" value="ECO:0007669"/>
    <property type="project" value="InterPro"/>
</dbReference>
<dbReference type="FunFam" id="2.40.10.10:FF:000003">
    <property type="entry name" value="Transmembrane serine protease 3"/>
    <property type="match status" value="1"/>
</dbReference>
<evidence type="ECO:0000256" key="10">
    <source>
        <dbReference type="SAM" id="Phobius"/>
    </source>
</evidence>
<reference evidence="12" key="1">
    <citation type="journal article" date="2021" name="Cell">
        <title>Tracing the genetic footprints of vertebrate landing in non-teleost ray-finned fishes.</title>
        <authorList>
            <person name="Bi X."/>
            <person name="Wang K."/>
            <person name="Yang L."/>
            <person name="Pan H."/>
            <person name="Jiang H."/>
            <person name="Wei Q."/>
            <person name="Fang M."/>
            <person name="Yu H."/>
            <person name="Zhu C."/>
            <person name="Cai Y."/>
            <person name="He Y."/>
            <person name="Gan X."/>
            <person name="Zeng H."/>
            <person name="Yu D."/>
            <person name="Zhu Y."/>
            <person name="Jiang H."/>
            <person name="Qiu Q."/>
            <person name="Yang H."/>
            <person name="Zhang Y.E."/>
            <person name="Wang W."/>
            <person name="Zhu M."/>
            <person name="He S."/>
            <person name="Zhang G."/>
        </authorList>
    </citation>
    <scope>NUCLEOTIDE SEQUENCE</scope>
    <source>
        <strain evidence="12">Allg_001</strain>
    </source>
</reference>
<feature type="domain" description="Peptidase S1" evidence="11">
    <location>
        <begin position="156"/>
        <end position="403"/>
    </location>
</feature>
<dbReference type="PROSITE" id="PS00134">
    <property type="entry name" value="TRYPSIN_HIS"/>
    <property type="match status" value="1"/>
</dbReference>
<feature type="region of interest" description="Disordered" evidence="9">
    <location>
        <begin position="1"/>
        <end position="20"/>
    </location>
</feature>
<evidence type="ECO:0000313" key="12">
    <source>
        <dbReference type="EMBL" id="MBN3318047.1"/>
    </source>
</evidence>
<keyword evidence="4 8" id="KW-0645">Protease</keyword>
<organism evidence="12 13">
    <name type="scientific">Atractosteus spatula</name>
    <name type="common">Alligator gar</name>
    <name type="synonym">Lepisosteus spatula</name>
    <dbReference type="NCBI Taxonomy" id="7917"/>
    <lineage>
        <taxon>Eukaryota</taxon>
        <taxon>Metazoa</taxon>
        <taxon>Chordata</taxon>
        <taxon>Craniata</taxon>
        <taxon>Vertebrata</taxon>
        <taxon>Euteleostomi</taxon>
        <taxon>Actinopterygii</taxon>
        <taxon>Neopterygii</taxon>
        <taxon>Holostei</taxon>
        <taxon>Semionotiformes</taxon>
        <taxon>Lepisosteidae</taxon>
        <taxon>Atractosteus</taxon>
    </lineage>
</organism>
<evidence type="ECO:0000256" key="9">
    <source>
        <dbReference type="SAM" id="MobiDB-lite"/>
    </source>
</evidence>
<feature type="compositionally biased region" description="Basic and acidic residues" evidence="9">
    <location>
        <begin position="41"/>
        <end position="50"/>
    </location>
</feature>
<evidence type="ECO:0000256" key="7">
    <source>
        <dbReference type="ARBA" id="ARBA00023157"/>
    </source>
</evidence>
<dbReference type="PANTHER" id="PTHR24252:SF8">
    <property type="entry name" value="ACROSIN"/>
    <property type="match status" value="1"/>
</dbReference>
<evidence type="ECO:0000256" key="1">
    <source>
        <dbReference type="ARBA" id="ARBA00001656"/>
    </source>
</evidence>
<dbReference type="Proteomes" id="UP000736164">
    <property type="component" value="Unassembled WGS sequence"/>
</dbReference>
<dbReference type="EC" id="3.4.21.10" evidence="2"/>
<dbReference type="Gene3D" id="2.40.10.10">
    <property type="entry name" value="Trypsin-like serine proteases"/>
    <property type="match status" value="1"/>
</dbReference>
<dbReference type="InterPro" id="IPR009003">
    <property type="entry name" value="Peptidase_S1_PA"/>
</dbReference>
<feature type="non-terminal residue" evidence="12">
    <location>
        <position position="434"/>
    </location>
</feature>
<comment type="caution">
    <text evidence="12">The sequence shown here is derived from an EMBL/GenBank/DDBJ whole genome shotgun (WGS) entry which is preliminary data.</text>
</comment>